<evidence type="ECO:0008006" key="3">
    <source>
        <dbReference type="Google" id="ProtNLM"/>
    </source>
</evidence>
<proteinExistence type="predicted"/>
<dbReference type="EMBL" id="JANDBD010000007">
    <property type="protein sequence ID" value="MCP9273946.1"/>
    <property type="molecule type" value="Genomic_DNA"/>
</dbReference>
<evidence type="ECO:0000313" key="2">
    <source>
        <dbReference type="Proteomes" id="UP001651690"/>
    </source>
</evidence>
<keyword evidence="2" id="KW-1185">Reference proteome</keyword>
<protein>
    <recommendedName>
        <fullName evidence="3">DUF559 domain-containing protein</fullName>
    </recommendedName>
</protein>
<name>A0ABT1M465_9MYCO</name>
<dbReference type="Proteomes" id="UP001651690">
    <property type="component" value="Unassembled WGS sequence"/>
</dbReference>
<dbReference type="InterPro" id="IPR011335">
    <property type="entry name" value="Restrct_endonuc-II-like"/>
</dbReference>
<accession>A0ABT1M465</accession>
<comment type="caution">
    <text evidence="1">The sequence shown here is derived from an EMBL/GenBank/DDBJ whole genome shotgun (WGS) entry which is preliminary data.</text>
</comment>
<reference evidence="1 2" key="1">
    <citation type="submission" date="2022-06" db="EMBL/GenBank/DDBJ databases">
        <title>Mycolicibacterium sp. CAU 1645 isolated from seawater.</title>
        <authorList>
            <person name="Kim W."/>
        </authorList>
    </citation>
    <scope>NUCLEOTIDE SEQUENCE [LARGE SCALE GENOMIC DNA]</scope>
    <source>
        <strain evidence="1 2">CAU 1645</strain>
    </source>
</reference>
<dbReference type="SUPFAM" id="SSF52980">
    <property type="entry name" value="Restriction endonuclease-like"/>
    <property type="match status" value="1"/>
</dbReference>
<dbReference type="RefSeq" id="WP_255061283.1">
    <property type="nucleotide sequence ID" value="NZ_JANDBD010000007.1"/>
</dbReference>
<gene>
    <name evidence="1" type="ORF">NM203_17290</name>
</gene>
<evidence type="ECO:0000313" key="1">
    <source>
        <dbReference type="EMBL" id="MCP9273946.1"/>
    </source>
</evidence>
<organism evidence="1 2">
    <name type="scientific">Mycolicibacterium arenosum</name>
    <dbReference type="NCBI Taxonomy" id="2952157"/>
    <lineage>
        <taxon>Bacteria</taxon>
        <taxon>Bacillati</taxon>
        <taxon>Actinomycetota</taxon>
        <taxon>Actinomycetes</taxon>
        <taxon>Mycobacteriales</taxon>
        <taxon>Mycobacteriaceae</taxon>
        <taxon>Mycolicibacterium</taxon>
    </lineage>
</organism>
<sequence length="289" mass="31741">MGDVRWPFIGAEALGAGVIPERAMRKGFEDVYPGVYVPKGHKPTARERAIAAWLWSKRRGVVAGHSAAAMHGVRWVEGHEPAELIHDNHKSPKKLIVRTEALGAGESSIVGDVSVTSPARTAFDIGRYTRNRLCAVQRIDAVMNVTGVTVGEIEAVAAAHPGVRGLKRLRAVLRLADGGAESPHETAARLALIDAGLPAPTTQYRVFDDHGQFIGRVDMAYEDVRVAIEYDGEQHWTDPAIRARDIDKGVAYVDAHWHVVRAGSDLLYKRRATYIARVETPLRERGLVW</sequence>